<dbReference type="AlphaFoldDB" id="A0A923HLB3"/>
<evidence type="ECO:0000313" key="2">
    <source>
        <dbReference type="Proteomes" id="UP000627446"/>
    </source>
</evidence>
<dbReference type="EMBL" id="JACOFZ010000003">
    <property type="protein sequence ID" value="MBC3881755.1"/>
    <property type="molecule type" value="Genomic_DNA"/>
</dbReference>
<name>A0A923HLB3_9BURK</name>
<dbReference type="InterPro" id="IPR014917">
    <property type="entry name" value="DUF1800"/>
</dbReference>
<evidence type="ECO:0000313" key="1">
    <source>
        <dbReference type="EMBL" id="MBC3881755.1"/>
    </source>
</evidence>
<organism evidence="1 2">
    <name type="scientific">Undibacterium nitidum</name>
    <dbReference type="NCBI Taxonomy" id="2762298"/>
    <lineage>
        <taxon>Bacteria</taxon>
        <taxon>Pseudomonadati</taxon>
        <taxon>Pseudomonadota</taxon>
        <taxon>Betaproteobacteria</taxon>
        <taxon>Burkholderiales</taxon>
        <taxon>Oxalobacteraceae</taxon>
        <taxon>Undibacterium</taxon>
    </lineage>
</organism>
<accession>A0A923HLB3</accession>
<protein>
    <submittedName>
        <fullName evidence="1">DUF1800 domain-containing protein</fullName>
    </submittedName>
</protein>
<dbReference type="PANTHER" id="PTHR43737">
    <property type="entry name" value="BLL7424 PROTEIN"/>
    <property type="match status" value="1"/>
</dbReference>
<dbReference type="Pfam" id="PF08811">
    <property type="entry name" value="DUF1800"/>
    <property type="match status" value="1"/>
</dbReference>
<reference evidence="1" key="1">
    <citation type="submission" date="2020-08" db="EMBL/GenBank/DDBJ databases">
        <title>Novel species isolated from subtropical streams in China.</title>
        <authorList>
            <person name="Lu H."/>
        </authorList>
    </citation>
    <scope>NUCLEOTIDE SEQUENCE</scope>
    <source>
        <strain evidence="1">LX22W</strain>
    </source>
</reference>
<gene>
    <name evidence="1" type="ORF">H8K36_10250</name>
</gene>
<dbReference type="PANTHER" id="PTHR43737:SF1">
    <property type="entry name" value="DUF1501 DOMAIN-CONTAINING PROTEIN"/>
    <property type="match status" value="1"/>
</dbReference>
<proteinExistence type="predicted"/>
<sequence length="523" mass="56672">MAGAPFANAAAAITDAEAARFLLQASMGVTREQIQRVQSLGYSGWLDEQFNFAGNGTRWDWLVKKGMNASNYRNSQAGFDSCAWRKLISSPDTLRQRVTLALSEILVASIQGLVNGGGWKAFAAANYLDLLEANCFGNYRDILQKVSTSTTMSLYLTYRGNTKYNPTTGALPDENYAREIMQLFSIGLIQLNLDGSPILEHGVPVETYGLDDITGLARVFTGWDFDLAGSNTSTPDYHKRPLRQVPNKHEFGSSSFLGKTIPAGVSGEVALSMSLDILFAHANVAPFISRQLIQRFVTSNPSSAYIARVATVFNNNGVGTKGDMKAVIKAILLDTEARDTVSLNNPQFGKIKEPMMRFLAWARSFSAMSKNDNWLIGDTSDAGTKLGQSPLRSPTVFNYFRPGYVPPNTAIANSNLVAPEMQIVNESSVVGYVNFMQAAINGSKGVGDLTANYQGLLALADNANALVAELNLLLAANQIGSASITLIANAINSMRSGSDVYRYQRIYAALTLVLASPEFIVLK</sequence>
<dbReference type="Proteomes" id="UP000627446">
    <property type="component" value="Unassembled WGS sequence"/>
</dbReference>
<comment type="caution">
    <text evidence="1">The sequence shown here is derived from an EMBL/GenBank/DDBJ whole genome shotgun (WGS) entry which is preliminary data.</text>
</comment>
<keyword evidence="2" id="KW-1185">Reference proteome</keyword>